<dbReference type="HOGENOM" id="CLU_2320221_0_0_1"/>
<sequence>MLRSSCVRLNHDLSPKTHFSSATTQTPVQLSYQGLIHILQRVLANCLSRSLNREHTPPLSLLREFPVDRQSGMQKQSPVMQVIKRYFSFCLRPSTSCYR</sequence>
<gene>
    <name evidence="1" type="ORF">CH063_06954</name>
</gene>
<proteinExistence type="predicted"/>
<evidence type="ECO:0000313" key="2">
    <source>
        <dbReference type="Proteomes" id="UP000007174"/>
    </source>
</evidence>
<protein>
    <submittedName>
        <fullName evidence="1">Uncharacterized protein</fullName>
    </submittedName>
</protein>
<organism evidence="1 2">
    <name type="scientific">Colletotrichum higginsianum (strain IMI 349063)</name>
    <name type="common">Crucifer anthracnose fungus</name>
    <dbReference type="NCBI Taxonomy" id="759273"/>
    <lineage>
        <taxon>Eukaryota</taxon>
        <taxon>Fungi</taxon>
        <taxon>Dikarya</taxon>
        <taxon>Ascomycota</taxon>
        <taxon>Pezizomycotina</taxon>
        <taxon>Sordariomycetes</taxon>
        <taxon>Hypocreomycetidae</taxon>
        <taxon>Glomerellales</taxon>
        <taxon>Glomerellaceae</taxon>
        <taxon>Colletotrichum</taxon>
        <taxon>Colletotrichum destructivum species complex</taxon>
    </lineage>
</organism>
<evidence type="ECO:0000313" key="1">
    <source>
        <dbReference type="EMBL" id="CCF35100.1"/>
    </source>
</evidence>
<dbReference type="AlphaFoldDB" id="H1V4E8"/>
<dbReference type="EMBL" id="CACQ02001400">
    <property type="protein sequence ID" value="CCF35100.1"/>
    <property type="molecule type" value="Genomic_DNA"/>
</dbReference>
<reference evidence="2" key="1">
    <citation type="journal article" date="2012" name="Nat. Genet.">
        <title>Lifestyle transitions in plant pathogenic Colletotrichum fungi deciphered by genome and transcriptome analyses.</title>
        <authorList>
            <person name="O'Connell R.J."/>
            <person name="Thon M.R."/>
            <person name="Hacquard S."/>
            <person name="Amyotte S.G."/>
            <person name="Kleemann J."/>
            <person name="Torres M.F."/>
            <person name="Damm U."/>
            <person name="Buiate E.A."/>
            <person name="Epstein L."/>
            <person name="Alkan N."/>
            <person name="Altmueller J."/>
            <person name="Alvarado-Balderrama L."/>
            <person name="Bauser C.A."/>
            <person name="Becker C."/>
            <person name="Birren B.W."/>
            <person name="Chen Z."/>
            <person name="Choi J."/>
            <person name="Crouch J.A."/>
            <person name="Duvick J.P."/>
            <person name="Farman M.A."/>
            <person name="Gan P."/>
            <person name="Heiman D."/>
            <person name="Henrissat B."/>
            <person name="Howard R.J."/>
            <person name="Kabbage M."/>
            <person name="Koch C."/>
            <person name="Kracher B."/>
            <person name="Kubo Y."/>
            <person name="Law A.D."/>
            <person name="Lebrun M.-H."/>
            <person name="Lee Y.-H."/>
            <person name="Miyara I."/>
            <person name="Moore N."/>
            <person name="Neumann U."/>
            <person name="Nordstroem K."/>
            <person name="Panaccione D.G."/>
            <person name="Panstruga R."/>
            <person name="Place M."/>
            <person name="Proctor R.H."/>
            <person name="Prusky D."/>
            <person name="Rech G."/>
            <person name="Reinhardt R."/>
            <person name="Rollins J.A."/>
            <person name="Rounsley S."/>
            <person name="Schardl C.L."/>
            <person name="Schwartz D.C."/>
            <person name="Shenoy N."/>
            <person name="Shirasu K."/>
            <person name="Sikhakolli U.R."/>
            <person name="Stueber K."/>
            <person name="Sukno S.A."/>
            <person name="Sweigard J.A."/>
            <person name="Takano Y."/>
            <person name="Takahara H."/>
            <person name="Trail F."/>
            <person name="van der Does H.C."/>
            <person name="Voll L.M."/>
            <person name="Will I."/>
            <person name="Young S."/>
            <person name="Zeng Q."/>
            <person name="Zhang J."/>
            <person name="Zhou S."/>
            <person name="Dickman M.B."/>
            <person name="Schulze-Lefert P."/>
            <person name="Ver Loren van Themaat E."/>
            <person name="Ma L.-J."/>
            <person name="Vaillancourt L.J."/>
        </authorList>
    </citation>
    <scope>NUCLEOTIDE SEQUENCE [LARGE SCALE GENOMIC DNA]</scope>
    <source>
        <strain evidence="2">IMI 349063</strain>
    </source>
</reference>
<dbReference type="Proteomes" id="UP000007174">
    <property type="component" value="Unassembled WGS sequence"/>
</dbReference>
<accession>H1V4E8</accession>
<name>H1V4E8_COLHI</name>